<dbReference type="InterPro" id="IPR004843">
    <property type="entry name" value="Calcineurin-like_PHP"/>
</dbReference>
<dbReference type="PANTHER" id="PTHR45619">
    <property type="entry name" value="SERINE/THREONINE-PROTEIN PHOSPHATASE PP2A-RELATED"/>
    <property type="match status" value="1"/>
</dbReference>
<dbReference type="AlphaFoldDB" id="A0A7R8VT70"/>
<keyword evidence="3 9" id="KW-0378">Hydrolase</keyword>
<dbReference type="EC" id="3.1.3.16" evidence="9"/>
<dbReference type="PRINTS" id="PR00114">
    <property type="entry name" value="STPHPHTASE"/>
</dbReference>
<keyword evidence="5" id="KW-0464">Manganese</keyword>
<evidence type="ECO:0000256" key="9">
    <source>
        <dbReference type="RuleBase" id="RU004273"/>
    </source>
</evidence>
<protein>
    <recommendedName>
        <fullName evidence="9">Serine/threonine-protein phosphatase</fullName>
        <ecNumber evidence="9">3.1.3.16</ecNumber>
    </recommendedName>
</protein>
<reference evidence="11" key="1">
    <citation type="submission" date="2020-11" db="EMBL/GenBank/DDBJ databases">
        <authorList>
            <person name="Tran Van P."/>
        </authorList>
    </citation>
    <scope>NUCLEOTIDE SEQUENCE</scope>
</reference>
<dbReference type="SUPFAM" id="SSF56300">
    <property type="entry name" value="Metallo-dependent phosphatases"/>
    <property type="match status" value="1"/>
</dbReference>
<comment type="catalytic activity">
    <reaction evidence="7">
        <text>O-phospho-L-seryl-[protein] + H2O = L-seryl-[protein] + phosphate</text>
        <dbReference type="Rhea" id="RHEA:20629"/>
        <dbReference type="Rhea" id="RHEA-COMP:9863"/>
        <dbReference type="Rhea" id="RHEA-COMP:11604"/>
        <dbReference type="ChEBI" id="CHEBI:15377"/>
        <dbReference type="ChEBI" id="CHEBI:29999"/>
        <dbReference type="ChEBI" id="CHEBI:43474"/>
        <dbReference type="ChEBI" id="CHEBI:83421"/>
        <dbReference type="EC" id="3.1.3.16"/>
    </reaction>
</comment>
<comment type="catalytic activity">
    <reaction evidence="8 9">
        <text>O-phospho-L-threonyl-[protein] + H2O = L-threonyl-[protein] + phosphate</text>
        <dbReference type="Rhea" id="RHEA:47004"/>
        <dbReference type="Rhea" id="RHEA-COMP:11060"/>
        <dbReference type="Rhea" id="RHEA-COMP:11605"/>
        <dbReference type="ChEBI" id="CHEBI:15377"/>
        <dbReference type="ChEBI" id="CHEBI:30013"/>
        <dbReference type="ChEBI" id="CHEBI:43474"/>
        <dbReference type="ChEBI" id="CHEBI:61977"/>
        <dbReference type="EC" id="3.1.3.16"/>
    </reaction>
</comment>
<evidence type="ECO:0000256" key="8">
    <source>
        <dbReference type="ARBA" id="ARBA00048336"/>
    </source>
</evidence>
<dbReference type="Pfam" id="PF00149">
    <property type="entry name" value="Metallophos"/>
    <property type="match status" value="1"/>
</dbReference>
<dbReference type="GO" id="GO:0046872">
    <property type="term" value="F:metal ion binding"/>
    <property type="evidence" value="ECO:0007669"/>
    <property type="project" value="UniProtKB-KW"/>
</dbReference>
<sequence>MRHYTGLEMGDKSLTVIFHPYHLITYTPSDSISKVSAMEISVIGNTPFSHQMATVTRDTELVLLPQDTRAYNSMAMLDLDKQIETLIKCQLISEDEVKALCSKAREILLEESNVQQVDSPVTVCGDIHGQFYDLKELFKVGGNVPETNYLFLGDFVDRGFYSVETFLLLLALKVRYPDRITLIRGNHESRQITQVYGFYDECLRKYGTITVWKYCTDVFDYLSLSALIEGKIFCVHGGLSPSIQTLDQIRAIDRKQEVPHDGPMCDLLWSDPEDTQGWGVSPRGAGFLFGSDVVAQFNATNNIEKICRAHQLVMEGYKWHFNETLLTVWSAPNYCYRCGNVAAILELNENLESDFTIFEAAPQDTRDMAPQRRQQPDYFL</sequence>
<evidence type="ECO:0000256" key="2">
    <source>
        <dbReference type="ARBA" id="ARBA00022723"/>
    </source>
</evidence>
<keyword evidence="2" id="KW-0479">Metal-binding</keyword>
<accession>A0A7R8VT70</accession>
<organism evidence="11">
    <name type="scientific">Timema douglasi</name>
    <name type="common">Walking stick</name>
    <dbReference type="NCBI Taxonomy" id="61478"/>
    <lineage>
        <taxon>Eukaryota</taxon>
        <taxon>Metazoa</taxon>
        <taxon>Ecdysozoa</taxon>
        <taxon>Arthropoda</taxon>
        <taxon>Hexapoda</taxon>
        <taxon>Insecta</taxon>
        <taxon>Pterygota</taxon>
        <taxon>Neoptera</taxon>
        <taxon>Polyneoptera</taxon>
        <taxon>Phasmatodea</taxon>
        <taxon>Timematodea</taxon>
        <taxon>Timematoidea</taxon>
        <taxon>Timematidae</taxon>
        <taxon>Timema</taxon>
    </lineage>
</organism>
<dbReference type="InterPro" id="IPR047129">
    <property type="entry name" value="PPA2-like"/>
</dbReference>
<evidence type="ECO:0000256" key="6">
    <source>
        <dbReference type="ARBA" id="ARBA00038328"/>
    </source>
</evidence>
<evidence type="ECO:0000256" key="4">
    <source>
        <dbReference type="ARBA" id="ARBA00022912"/>
    </source>
</evidence>
<keyword evidence="4" id="KW-0904">Protein phosphatase</keyword>
<dbReference type="InterPro" id="IPR029052">
    <property type="entry name" value="Metallo-depent_PP-like"/>
</dbReference>
<feature type="domain" description="Serine/threonine specific protein phosphatases" evidence="10">
    <location>
        <begin position="183"/>
        <end position="188"/>
    </location>
</feature>
<evidence type="ECO:0000256" key="3">
    <source>
        <dbReference type="ARBA" id="ARBA00022801"/>
    </source>
</evidence>
<evidence type="ECO:0000259" key="10">
    <source>
        <dbReference type="PROSITE" id="PS00125"/>
    </source>
</evidence>
<proteinExistence type="inferred from homology"/>
<evidence type="ECO:0000256" key="7">
    <source>
        <dbReference type="ARBA" id="ARBA00047761"/>
    </source>
</evidence>
<dbReference type="EMBL" id="OA569113">
    <property type="protein sequence ID" value="CAD7202223.1"/>
    <property type="molecule type" value="Genomic_DNA"/>
</dbReference>
<evidence type="ECO:0000256" key="1">
    <source>
        <dbReference type="ARBA" id="ARBA00001936"/>
    </source>
</evidence>
<comment type="cofactor">
    <cofactor evidence="1">
        <name>Mn(2+)</name>
        <dbReference type="ChEBI" id="CHEBI:29035"/>
    </cofactor>
</comment>
<dbReference type="PROSITE" id="PS00125">
    <property type="entry name" value="SER_THR_PHOSPHATASE"/>
    <property type="match status" value="1"/>
</dbReference>
<dbReference type="CDD" id="cd07415">
    <property type="entry name" value="MPP_PP2A_PP4_PP6"/>
    <property type="match status" value="1"/>
</dbReference>
<gene>
    <name evidence="11" type="ORF">TDIB3V08_LOCUS8408</name>
</gene>
<dbReference type="FunFam" id="3.60.21.10:FF:000010">
    <property type="entry name" value="Serine/threonine-protein phosphatase"/>
    <property type="match status" value="1"/>
</dbReference>
<dbReference type="InterPro" id="IPR006186">
    <property type="entry name" value="Ser/Thr-sp_prot-phosphatase"/>
</dbReference>
<name>A0A7R8VT70_TIMDO</name>
<dbReference type="GO" id="GO:0004722">
    <property type="term" value="F:protein serine/threonine phosphatase activity"/>
    <property type="evidence" value="ECO:0007669"/>
    <property type="project" value="UniProtKB-EC"/>
</dbReference>
<comment type="similarity">
    <text evidence="6">Belongs to the PPP phosphatase family. PP-4 (PP-X) subfamily.</text>
</comment>
<dbReference type="SMART" id="SM00156">
    <property type="entry name" value="PP2Ac"/>
    <property type="match status" value="1"/>
</dbReference>
<dbReference type="Gene3D" id="3.60.21.10">
    <property type="match status" value="1"/>
</dbReference>
<evidence type="ECO:0000256" key="5">
    <source>
        <dbReference type="ARBA" id="ARBA00023211"/>
    </source>
</evidence>
<evidence type="ECO:0000313" key="11">
    <source>
        <dbReference type="EMBL" id="CAD7202223.1"/>
    </source>
</evidence>